<accession>A0A0H1BDQ5</accession>
<dbReference type="Proteomes" id="UP000053573">
    <property type="component" value="Unassembled WGS sequence"/>
</dbReference>
<feature type="compositionally biased region" description="Polar residues" evidence="1">
    <location>
        <begin position="41"/>
        <end position="59"/>
    </location>
</feature>
<protein>
    <submittedName>
        <fullName evidence="2">Uncharacterized protein</fullName>
    </submittedName>
</protein>
<evidence type="ECO:0000313" key="3">
    <source>
        <dbReference type="Proteomes" id="UP000053573"/>
    </source>
</evidence>
<feature type="compositionally biased region" description="Basic and acidic residues" evidence="1">
    <location>
        <begin position="20"/>
        <end position="32"/>
    </location>
</feature>
<dbReference type="STRING" id="2060906.A0A0H1BDQ5"/>
<dbReference type="AlphaFoldDB" id="A0A0H1BDQ5"/>
<evidence type="ECO:0000256" key="1">
    <source>
        <dbReference type="SAM" id="MobiDB-lite"/>
    </source>
</evidence>
<sequence length="284" mass="31244">MNQSRNAVEAARELNICAQDQREAGPRGRESSLGHQHRLHSSNTEIPHKSTQYHLSSKWENPPLPVARHSSESSGYNPRIGNPQLLYRQGYPVHGDNDHNPPPAFASPPHQNSNLLGYGNIPAEPAHPSQPNASRPARSEQHHHPMNQGDPLHPLSGALTSRLVPTEKELGPARKIGRTDVSQTLHKTRENSAQPVHSAIHEYAGRGIDKTSIDPKAHAVICTLDVLCNRKLSGMIQDDFIVIETLLFESGKVYAVEHIAKAPQCIPKTPSLLVEIVKLLRNGV</sequence>
<keyword evidence="3" id="KW-1185">Reference proteome</keyword>
<feature type="region of interest" description="Disordered" evidence="1">
    <location>
        <begin position="1"/>
        <end position="195"/>
    </location>
</feature>
<organism evidence="2 3">
    <name type="scientific">Blastomyces silverae</name>
    <dbReference type="NCBI Taxonomy" id="2060906"/>
    <lineage>
        <taxon>Eukaryota</taxon>
        <taxon>Fungi</taxon>
        <taxon>Dikarya</taxon>
        <taxon>Ascomycota</taxon>
        <taxon>Pezizomycotina</taxon>
        <taxon>Eurotiomycetes</taxon>
        <taxon>Eurotiomycetidae</taxon>
        <taxon>Onygenales</taxon>
        <taxon>Ajellomycetaceae</taxon>
        <taxon>Blastomyces</taxon>
    </lineage>
</organism>
<evidence type="ECO:0000313" key="2">
    <source>
        <dbReference type="EMBL" id="KLJ09594.1"/>
    </source>
</evidence>
<gene>
    <name evidence="2" type="ORF">EMPG_14992</name>
</gene>
<proteinExistence type="predicted"/>
<comment type="caution">
    <text evidence="2">The sequence shown here is derived from an EMBL/GenBank/DDBJ whole genome shotgun (WGS) entry which is preliminary data.</text>
</comment>
<feature type="compositionally biased region" description="Polar residues" evidence="1">
    <location>
        <begin position="180"/>
        <end position="195"/>
    </location>
</feature>
<dbReference type="OrthoDB" id="4188564at2759"/>
<dbReference type="EMBL" id="LDEV01002321">
    <property type="protein sequence ID" value="KLJ09594.1"/>
    <property type="molecule type" value="Genomic_DNA"/>
</dbReference>
<reference evidence="3" key="1">
    <citation type="journal article" date="2015" name="PLoS Genet.">
        <title>The dynamic genome and transcriptome of the human fungal pathogen Blastomyces and close relative Emmonsia.</title>
        <authorList>
            <person name="Munoz J.F."/>
            <person name="Gauthier G.M."/>
            <person name="Desjardins C.A."/>
            <person name="Gallo J.E."/>
            <person name="Holder J."/>
            <person name="Sullivan T.D."/>
            <person name="Marty A.J."/>
            <person name="Carmen J.C."/>
            <person name="Chen Z."/>
            <person name="Ding L."/>
            <person name="Gujja S."/>
            <person name="Magrini V."/>
            <person name="Misas E."/>
            <person name="Mitreva M."/>
            <person name="Priest M."/>
            <person name="Saif S."/>
            <person name="Whiston E.A."/>
            <person name="Young S."/>
            <person name="Zeng Q."/>
            <person name="Goldman W.E."/>
            <person name="Mardis E.R."/>
            <person name="Taylor J.W."/>
            <person name="McEwen J.G."/>
            <person name="Clay O.K."/>
            <person name="Klein B.S."/>
            <person name="Cuomo C.A."/>
        </authorList>
    </citation>
    <scope>NUCLEOTIDE SEQUENCE [LARGE SCALE GENOMIC DNA]</scope>
    <source>
        <strain evidence="3">UAMH 139</strain>
    </source>
</reference>
<name>A0A0H1BDQ5_9EURO</name>